<dbReference type="eggNOG" id="COG2165">
    <property type="taxonomic scope" value="Bacteria"/>
</dbReference>
<dbReference type="NCBIfam" id="TIGR02532">
    <property type="entry name" value="IV_pilin_GFxxxE"/>
    <property type="match status" value="1"/>
</dbReference>
<proteinExistence type="predicted"/>
<name>F2NL47_MARHT</name>
<evidence type="ECO:0000256" key="2">
    <source>
        <dbReference type="ARBA" id="ARBA00004418"/>
    </source>
</evidence>
<evidence type="ECO:0000256" key="1">
    <source>
        <dbReference type="ARBA" id="ARBA00004203"/>
    </source>
</evidence>
<accession>F2NL47</accession>
<keyword evidence="4" id="KW-0998">Cell outer membrane</keyword>
<keyword evidence="3" id="KW-0574">Periplasm</keyword>
<dbReference type="KEGG" id="mhd:Marky_0700"/>
<keyword evidence="5" id="KW-1133">Transmembrane helix</keyword>
<dbReference type="SUPFAM" id="SSF54523">
    <property type="entry name" value="Pili subunits"/>
    <property type="match status" value="1"/>
</dbReference>
<dbReference type="InterPro" id="IPR012902">
    <property type="entry name" value="N_methyl_site"/>
</dbReference>
<comment type="subcellular location">
    <subcellularLocation>
        <location evidence="1">Cell outer membrane</location>
        <topology evidence="1">Single-pass membrane protein</topology>
    </subcellularLocation>
    <subcellularLocation>
        <location evidence="2">Periplasm</location>
    </subcellularLocation>
</comment>
<dbReference type="RefSeq" id="WP_013703502.1">
    <property type="nucleotide sequence ID" value="NC_015387.1"/>
</dbReference>
<reference evidence="6 7" key="1">
    <citation type="journal article" date="2012" name="Stand. Genomic Sci.">
        <title>Complete genome sequence of the aerobic, heterotroph Marinithermus hydrothermalis type strain (T1(T)) from a deep-sea hydrothermal vent chimney.</title>
        <authorList>
            <person name="Copeland A."/>
            <person name="Gu W."/>
            <person name="Yasawong M."/>
            <person name="Lapidus A."/>
            <person name="Lucas S."/>
            <person name="Deshpande S."/>
            <person name="Pagani I."/>
            <person name="Tapia R."/>
            <person name="Cheng J.F."/>
            <person name="Goodwin L.A."/>
            <person name="Pitluck S."/>
            <person name="Liolios K."/>
            <person name="Ivanova N."/>
            <person name="Mavromatis K."/>
            <person name="Mikhailova N."/>
            <person name="Pati A."/>
            <person name="Chen A."/>
            <person name="Palaniappan K."/>
            <person name="Land M."/>
            <person name="Pan C."/>
            <person name="Brambilla E.M."/>
            <person name="Rohde M."/>
            <person name="Tindall B.J."/>
            <person name="Sikorski J."/>
            <person name="Goker M."/>
            <person name="Detter J.C."/>
            <person name="Bristow J."/>
            <person name="Eisen J.A."/>
            <person name="Markowitz V."/>
            <person name="Hugenholtz P."/>
            <person name="Kyrpides N.C."/>
            <person name="Klenk H.P."/>
            <person name="Woyke T."/>
        </authorList>
    </citation>
    <scope>NUCLEOTIDE SEQUENCE [LARGE SCALE GENOMIC DNA]</scope>
    <source>
        <strain evidence="7">DSM 14884 / JCM 11576 / T1</strain>
    </source>
</reference>
<dbReference type="EMBL" id="CP002630">
    <property type="protein sequence ID" value="AEB11450.1"/>
    <property type="molecule type" value="Genomic_DNA"/>
</dbReference>
<sequence length="148" mass="15979">MRSHGLTLLEVLIAIAIIGVAFGVLVLSQALNYRVSARARALSELKAEATRILEERAGAVLDDFLTYYDTCLSGTEPLCHGDGWRIQSEKSRGIAGEGLVRITAWATDPQGGSLYLVTRVSCYDTFASRTAVVREDPTALQPCPPVTP</sequence>
<dbReference type="STRING" id="869210.Marky_0700"/>
<keyword evidence="7" id="KW-1185">Reference proteome</keyword>
<organism evidence="6 7">
    <name type="scientific">Marinithermus hydrothermalis (strain DSM 14884 / JCM 11576 / T1)</name>
    <dbReference type="NCBI Taxonomy" id="869210"/>
    <lineage>
        <taxon>Bacteria</taxon>
        <taxon>Thermotogati</taxon>
        <taxon>Deinococcota</taxon>
        <taxon>Deinococci</taxon>
        <taxon>Thermales</taxon>
        <taxon>Thermaceae</taxon>
        <taxon>Marinithermus</taxon>
    </lineage>
</organism>
<dbReference type="PROSITE" id="PS00409">
    <property type="entry name" value="PROKAR_NTER_METHYL"/>
    <property type="match status" value="1"/>
</dbReference>
<keyword evidence="5" id="KW-0472">Membrane</keyword>
<evidence type="ECO:0000256" key="5">
    <source>
        <dbReference type="SAM" id="Phobius"/>
    </source>
</evidence>
<dbReference type="OrthoDB" id="25898at2"/>
<evidence type="ECO:0000256" key="3">
    <source>
        <dbReference type="ARBA" id="ARBA00022764"/>
    </source>
</evidence>
<feature type="transmembrane region" description="Helical" evidence="5">
    <location>
        <begin position="6"/>
        <end position="28"/>
    </location>
</feature>
<dbReference type="HOGENOM" id="CLU_1794222_0_0_0"/>
<evidence type="ECO:0008006" key="8">
    <source>
        <dbReference type="Google" id="ProtNLM"/>
    </source>
</evidence>
<dbReference type="GO" id="GO:0042597">
    <property type="term" value="C:periplasmic space"/>
    <property type="evidence" value="ECO:0007669"/>
    <property type="project" value="UniProtKB-SubCell"/>
</dbReference>
<dbReference type="Proteomes" id="UP000007030">
    <property type="component" value="Chromosome"/>
</dbReference>
<evidence type="ECO:0000313" key="7">
    <source>
        <dbReference type="Proteomes" id="UP000007030"/>
    </source>
</evidence>
<evidence type="ECO:0000256" key="4">
    <source>
        <dbReference type="ARBA" id="ARBA00023237"/>
    </source>
</evidence>
<evidence type="ECO:0000313" key="6">
    <source>
        <dbReference type="EMBL" id="AEB11450.1"/>
    </source>
</evidence>
<dbReference type="GO" id="GO:0009279">
    <property type="term" value="C:cell outer membrane"/>
    <property type="evidence" value="ECO:0007669"/>
    <property type="project" value="UniProtKB-SubCell"/>
</dbReference>
<keyword evidence="5" id="KW-0812">Transmembrane</keyword>
<dbReference type="AlphaFoldDB" id="F2NL47"/>
<dbReference type="Pfam" id="PF07963">
    <property type="entry name" value="N_methyl"/>
    <property type="match status" value="1"/>
</dbReference>
<protein>
    <recommendedName>
        <fullName evidence="8">Prepilin-type N-terminal cleavage/methylation domain-containing protein</fullName>
    </recommendedName>
</protein>
<dbReference type="InterPro" id="IPR045584">
    <property type="entry name" value="Pilin-like"/>
</dbReference>
<gene>
    <name evidence="6" type="ordered locus">Marky_0700</name>
</gene>